<organism evidence="1 2">
    <name type="scientific">Halorussus gelatinilyticus</name>
    <dbReference type="NCBI Taxonomy" id="2937524"/>
    <lineage>
        <taxon>Archaea</taxon>
        <taxon>Methanobacteriati</taxon>
        <taxon>Methanobacteriota</taxon>
        <taxon>Stenosarchaea group</taxon>
        <taxon>Halobacteria</taxon>
        <taxon>Halobacteriales</taxon>
        <taxon>Haladaptataceae</taxon>
        <taxon>Halorussus</taxon>
    </lineage>
</organism>
<sequence>MPPLEPTDRRELYEHFQHVIEGTYDQLLEEQRLNYKQNMLKSFLVETNIEPTTLEEQFEHVTVGKVDYSLFEVLIDTSSDEDEEEILSFYLDSQDERFWTFYSIEKSRPAKDAMEDLIMAERSGLDYLWFPAQLQRYFTKLGEFRGAGINYDAEDVFSEEYIDEHLPFGELSIQSSGKGTSWLLDALSDADLKRFLSLSSVKIRREMEEGVVIERIDNNGRITTRGGDDIQAHLSFVEIIRDLYADLIRGIEEEGRIGYPIREIEAEGDERHSSGQSIEGTPIVINLANSVENLKEFADSITSATKPLRLWGVGTWIADDYYKVRGTDLHNNDSFTLEIKRDWIRLYLPDDACGNTALRIFSNIQRYYDAEASFGERSDPSNSKVGLTAQ</sequence>
<dbReference type="Proteomes" id="UP000830434">
    <property type="component" value="Chromosome"/>
</dbReference>
<evidence type="ECO:0000313" key="2">
    <source>
        <dbReference type="Proteomes" id="UP000830434"/>
    </source>
</evidence>
<dbReference type="InterPro" id="IPR058966">
    <property type="entry name" value="MJECL33-like"/>
</dbReference>
<name>A0A8U0IK95_9EURY</name>
<reference evidence="1" key="1">
    <citation type="submission" date="2022-04" db="EMBL/GenBank/DDBJ databases">
        <title>Diverse halophilic archaea isolated from saline environments.</title>
        <authorList>
            <person name="Cui H.-L."/>
        </authorList>
    </citation>
    <scope>NUCLEOTIDE SEQUENCE</scope>
    <source>
        <strain evidence="1">XZYJT40</strain>
    </source>
</reference>
<evidence type="ECO:0000313" key="1">
    <source>
        <dbReference type="EMBL" id="UPW01095.1"/>
    </source>
</evidence>
<dbReference type="KEGG" id="haxz:M0R88_03090"/>
<dbReference type="AlphaFoldDB" id="A0A8U0IK95"/>
<dbReference type="RefSeq" id="WP_248655501.1">
    <property type="nucleotide sequence ID" value="NZ_CP096658.1"/>
</dbReference>
<dbReference type="Pfam" id="PF25924">
    <property type="entry name" value="MJECL33"/>
    <property type="match status" value="1"/>
</dbReference>
<proteinExistence type="predicted"/>
<dbReference type="EMBL" id="CP096658">
    <property type="protein sequence ID" value="UPW01095.1"/>
    <property type="molecule type" value="Genomic_DNA"/>
</dbReference>
<dbReference type="GeneID" id="72188807"/>
<protein>
    <submittedName>
        <fullName evidence="1">Uncharacterized protein</fullName>
    </submittedName>
</protein>
<gene>
    <name evidence="1" type="ORF">M0R88_03090</name>
</gene>
<keyword evidence="2" id="KW-1185">Reference proteome</keyword>
<accession>A0A8U0IK95</accession>